<dbReference type="PANTHER" id="PTHR33164">
    <property type="entry name" value="TRANSCRIPTIONAL REGULATOR, MARR FAMILY"/>
    <property type="match status" value="1"/>
</dbReference>
<dbReference type="GO" id="GO:0003677">
    <property type="term" value="F:DNA binding"/>
    <property type="evidence" value="ECO:0007669"/>
    <property type="project" value="UniProtKB-KW"/>
</dbReference>
<dbReference type="PROSITE" id="PS50995">
    <property type="entry name" value="HTH_MARR_2"/>
    <property type="match status" value="1"/>
</dbReference>
<dbReference type="Pfam" id="PF01047">
    <property type="entry name" value="MarR"/>
    <property type="match status" value="1"/>
</dbReference>
<dbReference type="EMBL" id="LVYK01000055">
    <property type="protein sequence ID" value="RAS73409.1"/>
    <property type="molecule type" value="Genomic_DNA"/>
</dbReference>
<comment type="caution">
    <text evidence="5">The sequence shown here is derived from an EMBL/GenBank/DDBJ whole genome shotgun (WGS) entry which is preliminary data.</text>
</comment>
<keyword evidence="2" id="KW-0238">DNA-binding</keyword>
<dbReference type="Proteomes" id="UP000250174">
    <property type="component" value="Unassembled WGS sequence"/>
</dbReference>
<dbReference type="GO" id="GO:0006950">
    <property type="term" value="P:response to stress"/>
    <property type="evidence" value="ECO:0007669"/>
    <property type="project" value="TreeGrafter"/>
</dbReference>
<evidence type="ECO:0000256" key="2">
    <source>
        <dbReference type="ARBA" id="ARBA00023125"/>
    </source>
</evidence>
<accession>A0AAX1Q400</accession>
<dbReference type="PRINTS" id="PR00598">
    <property type="entry name" value="HTHMARR"/>
</dbReference>
<sequence>MYNRKHVILLRGLYEKMLKDDIGFCTSTTSKLLRSTVTHSLKPFNITAEQWTVLKQLSFVEHLTQKALAEKADKDQATLTKILDLLEKRDLVKRLPNPDDRRSYLIEITNEGRVLTEKVLPHVENLYTTIFEGISEEKLRSFVSVLQDIQFNVKNKLH</sequence>
<dbReference type="InterPro" id="IPR000835">
    <property type="entry name" value="HTH_MarR-typ"/>
</dbReference>
<name>A0AAX1Q400_9BACI</name>
<evidence type="ECO:0000313" key="6">
    <source>
        <dbReference type="Proteomes" id="UP000250174"/>
    </source>
</evidence>
<proteinExistence type="predicted"/>
<organism evidence="5 6">
    <name type="scientific">Priestia endophytica</name>
    <dbReference type="NCBI Taxonomy" id="135735"/>
    <lineage>
        <taxon>Bacteria</taxon>
        <taxon>Bacillati</taxon>
        <taxon>Bacillota</taxon>
        <taxon>Bacilli</taxon>
        <taxon>Bacillales</taxon>
        <taxon>Bacillaceae</taxon>
        <taxon>Priestia</taxon>
    </lineage>
</organism>
<keyword evidence="1" id="KW-0805">Transcription regulation</keyword>
<dbReference type="InterPro" id="IPR039422">
    <property type="entry name" value="MarR/SlyA-like"/>
</dbReference>
<dbReference type="GO" id="GO:0003700">
    <property type="term" value="F:DNA-binding transcription factor activity"/>
    <property type="evidence" value="ECO:0007669"/>
    <property type="project" value="InterPro"/>
</dbReference>
<evidence type="ECO:0000259" key="4">
    <source>
        <dbReference type="PROSITE" id="PS50995"/>
    </source>
</evidence>
<dbReference type="InterPro" id="IPR036390">
    <property type="entry name" value="WH_DNA-bd_sf"/>
</dbReference>
<evidence type="ECO:0000256" key="3">
    <source>
        <dbReference type="ARBA" id="ARBA00023163"/>
    </source>
</evidence>
<gene>
    <name evidence="5" type="ORF">A3864_19945</name>
</gene>
<dbReference type="SUPFAM" id="SSF46785">
    <property type="entry name" value="Winged helix' DNA-binding domain"/>
    <property type="match status" value="1"/>
</dbReference>
<dbReference type="Gene3D" id="1.10.10.10">
    <property type="entry name" value="Winged helix-like DNA-binding domain superfamily/Winged helix DNA-binding domain"/>
    <property type="match status" value="1"/>
</dbReference>
<dbReference type="AlphaFoldDB" id="A0AAX1Q400"/>
<dbReference type="InterPro" id="IPR036388">
    <property type="entry name" value="WH-like_DNA-bd_sf"/>
</dbReference>
<keyword evidence="3" id="KW-0804">Transcription</keyword>
<reference evidence="5 6" key="1">
    <citation type="submission" date="2016-03" db="EMBL/GenBank/DDBJ databases">
        <title>Comparison of Bacillus endophyticus and B. anthracis characteristics using whole genome sequence analysis and microbiological techniques.</title>
        <authorList>
            <person name="Lekota K.E."/>
            <person name="Mafofo J."/>
            <person name="Rees J."/>
            <person name="Muchadeyi F.C."/>
            <person name="Madoroba E."/>
            <person name="Van Heerden H."/>
        </authorList>
    </citation>
    <scope>NUCLEOTIDE SEQUENCE [LARGE SCALE GENOMIC DNA]</scope>
    <source>
        <strain evidence="5 6">3631_10C</strain>
    </source>
</reference>
<evidence type="ECO:0000256" key="1">
    <source>
        <dbReference type="ARBA" id="ARBA00023015"/>
    </source>
</evidence>
<dbReference type="PROSITE" id="PS01117">
    <property type="entry name" value="HTH_MARR_1"/>
    <property type="match status" value="1"/>
</dbReference>
<protein>
    <recommendedName>
        <fullName evidence="4">HTH marR-type domain-containing protein</fullName>
    </recommendedName>
</protein>
<evidence type="ECO:0000313" key="5">
    <source>
        <dbReference type="EMBL" id="RAS73409.1"/>
    </source>
</evidence>
<feature type="domain" description="HTH marR-type" evidence="4">
    <location>
        <begin position="19"/>
        <end position="151"/>
    </location>
</feature>
<dbReference type="InterPro" id="IPR023187">
    <property type="entry name" value="Tscrpt_reg_MarR-type_CS"/>
</dbReference>
<dbReference type="SMART" id="SM00347">
    <property type="entry name" value="HTH_MARR"/>
    <property type="match status" value="1"/>
</dbReference>
<dbReference type="PANTHER" id="PTHR33164:SF64">
    <property type="entry name" value="TRANSCRIPTIONAL REGULATOR SLYA"/>
    <property type="match status" value="1"/>
</dbReference>